<protein>
    <recommendedName>
        <fullName evidence="7">Cytochrome P450</fullName>
    </recommendedName>
</protein>
<dbReference type="Pfam" id="PF00067">
    <property type="entry name" value="p450"/>
    <property type="match status" value="1"/>
</dbReference>
<accession>N1PHV6</accession>
<dbReference type="EMBL" id="KB446541">
    <property type="protein sequence ID" value="EME41972.1"/>
    <property type="molecule type" value="Genomic_DNA"/>
</dbReference>
<proteinExistence type="inferred from homology"/>
<dbReference type="PANTHER" id="PTHR24305:SF232">
    <property type="entry name" value="P450, PUTATIVE (EUROFUNG)-RELATED"/>
    <property type="match status" value="1"/>
</dbReference>
<dbReference type="OrthoDB" id="1470350at2759"/>
<sequence length="545" mass="60963">MAFIVYGLLAILVGISAFSLYKLALPKPLKGIPYDVASSKRVLGDLPDATAWMQERKEFWSFLQARCQQLKSPIVQVWMQPLGKPFIVVSDYIETQDIMVRRHAQFDRSAWLGDMFWAISPRNMTRFLTNDDWRAHRRLMVDAMSPKFLRNVASPYGHAGAMSLIKLWNAKMEIAEGRAFSVFDDVTKSAMDAMWAAVFGSDISTTQGQINALKGCSVQFSSDRNVPVEFPSAEDPETFTAMLTLGNSVAWAASSPLPKTTHWLAVNLIPNLRRAMKLKKDFLSGMLHAASQKFAASQDEDNVKHILDLVVQREVALAQKEGRAPEFDTQDIRDELFGFLLAGNETTSATICWGLKMLADHPRVQNKLRTILQETHIQARKEGRTPSPQEMFNANIAYLEATLAEILRHAGSAPGNTRRTMENTEIFGHQIPKGYDVLMVSVINPRLDVPSRGKRMLIVIQLMNGAGYTSPPLPIDESRRSIESIKANDIAGMWDESDVSQFVPERWLVTDEKGQVTYDQKAGPFQSFGAGLRGCFGKQEYPGPC</sequence>
<dbReference type="OMA" id="AMKDISH"/>
<dbReference type="Proteomes" id="UP000016933">
    <property type="component" value="Unassembled WGS sequence"/>
</dbReference>
<evidence type="ECO:0000256" key="4">
    <source>
        <dbReference type="ARBA" id="ARBA00023004"/>
    </source>
</evidence>
<dbReference type="HOGENOM" id="CLU_025001_1_0_1"/>
<name>N1PHV6_DOTSN</name>
<dbReference type="GO" id="GO:0005506">
    <property type="term" value="F:iron ion binding"/>
    <property type="evidence" value="ECO:0007669"/>
    <property type="project" value="InterPro"/>
</dbReference>
<evidence type="ECO:0008006" key="7">
    <source>
        <dbReference type="Google" id="ProtNLM"/>
    </source>
</evidence>
<organism evidence="5 6">
    <name type="scientific">Dothistroma septosporum (strain NZE10 / CBS 128990)</name>
    <name type="common">Red band needle blight fungus</name>
    <name type="synonym">Mycosphaerella pini</name>
    <dbReference type="NCBI Taxonomy" id="675120"/>
    <lineage>
        <taxon>Eukaryota</taxon>
        <taxon>Fungi</taxon>
        <taxon>Dikarya</taxon>
        <taxon>Ascomycota</taxon>
        <taxon>Pezizomycotina</taxon>
        <taxon>Dothideomycetes</taxon>
        <taxon>Dothideomycetidae</taxon>
        <taxon>Mycosphaerellales</taxon>
        <taxon>Mycosphaerellaceae</taxon>
        <taxon>Dothistroma</taxon>
    </lineage>
</organism>
<dbReference type="InterPro" id="IPR050121">
    <property type="entry name" value="Cytochrome_P450_monoxygenase"/>
</dbReference>
<dbReference type="AlphaFoldDB" id="N1PHV6"/>
<evidence type="ECO:0000313" key="5">
    <source>
        <dbReference type="EMBL" id="EME41972.1"/>
    </source>
</evidence>
<comment type="cofactor">
    <cofactor evidence="1">
        <name>heme</name>
        <dbReference type="ChEBI" id="CHEBI:30413"/>
    </cofactor>
</comment>
<comment type="similarity">
    <text evidence="2">Belongs to the cytochrome P450 family.</text>
</comment>
<dbReference type="STRING" id="675120.N1PHV6"/>
<reference evidence="5 6" key="2">
    <citation type="journal article" date="2012" name="PLoS Pathog.">
        <title>Diverse lifestyles and strategies of plant pathogenesis encoded in the genomes of eighteen Dothideomycetes fungi.</title>
        <authorList>
            <person name="Ohm R.A."/>
            <person name="Feau N."/>
            <person name="Henrissat B."/>
            <person name="Schoch C.L."/>
            <person name="Horwitz B.A."/>
            <person name="Barry K.W."/>
            <person name="Condon B.J."/>
            <person name="Copeland A.C."/>
            <person name="Dhillon B."/>
            <person name="Glaser F."/>
            <person name="Hesse C.N."/>
            <person name="Kosti I."/>
            <person name="LaButti K."/>
            <person name="Lindquist E.A."/>
            <person name="Lucas S."/>
            <person name="Salamov A.A."/>
            <person name="Bradshaw R.E."/>
            <person name="Ciuffetti L."/>
            <person name="Hamelin R.C."/>
            <person name="Kema G.H.J."/>
            <person name="Lawrence C."/>
            <person name="Scott J.A."/>
            <person name="Spatafora J.W."/>
            <person name="Turgeon B.G."/>
            <person name="de Wit P.J.G.M."/>
            <person name="Zhong S."/>
            <person name="Goodwin S.B."/>
            <person name="Grigoriev I.V."/>
        </authorList>
    </citation>
    <scope>NUCLEOTIDE SEQUENCE [LARGE SCALE GENOMIC DNA]</scope>
    <source>
        <strain evidence="6">NZE10 / CBS 128990</strain>
    </source>
</reference>
<evidence type="ECO:0000256" key="1">
    <source>
        <dbReference type="ARBA" id="ARBA00001971"/>
    </source>
</evidence>
<evidence type="ECO:0000256" key="3">
    <source>
        <dbReference type="ARBA" id="ARBA00022723"/>
    </source>
</evidence>
<keyword evidence="4" id="KW-0408">Iron</keyword>
<keyword evidence="6" id="KW-1185">Reference proteome</keyword>
<dbReference type="eggNOG" id="KOG0157">
    <property type="taxonomic scope" value="Eukaryota"/>
</dbReference>
<dbReference type="InterPro" id="IPR001128">
    <property type="entry name" value="Cyt_P450"/>
</dbReference>
<dbReference type="GO" id="GO:0016705">
    <property type="term" value="F:oxidoreductase activity, acting on paired donors, with incorporation or reduction of molecular oxygen"/>
    <property type="evidence" value="ECO:0007669"/>
    <property type="project" value="InterPro"/>
</dbReference>
<dbReference type="InterPro" id="IPR036396">
    <property type="entry name" value="Cyt_P450_sf"/>
</dbReference>
<dbReference type="Gene3D" id="1.10.630.10">
    <property type="entry name" value="Cytochrome P450"/>
    <property type="match status" value="1"/>
</dbReference>
<evidence type="ECO:0000313" key="6">
    <source>
        <dbReference type="Proteomes" id="UP000016933"/>
    </source>
</evidence>
<evidence type="ECO:0000256" key="2">
    <source>
        <dbReference type="ARBA" id="ARBA00010617"/>
    </source>
</evidence>
<gene>
    <name evidence="5" type="ORF">DOTSEDRAFT_72915</name>
</gene>
<dbReference type="PANTHER" id="PTHR24305">
    <property type="entry name" value="CYTOCHROME P450"/>
    <property type="match status" value="1"/>
</dbReference>
<dbReference type="GO" id="GO:0020037">
    <property type="term" value="F:heme binding"/>
    <property type="evidence" value="ECO:0007669"/>
    <property type="project" value="InterPro"/>
</dbReference>
<dbReference type="SUPFAM" id="SSF48264">
    <property type="entry name" value="Cytochrome P450"/>
    <property type="match status" value="2"/>
</dbReference>
<keyword evidence="3" id="KW-0479">Metal-binding</keyword>
<reference evidence="6" key="1">
    <citation type="journal article" date="2012" name="PLoS Genet.">
        <title>The genomes of the fungal plant pathogens Cladosporium fulvum and Dothistroma septosporum reveal adaptation to different hosts and lifestyles but also signatures of common ancestry.</title>
        <authorList>
            <person name="de Wit P.J.G.M."/>
            <person name="van der Burgt A."/>
            <person name="Oekmen B."/>
            <person name="Stergiopoulos I."/>
            <person name="Abd-Elsalam K.A."/>
            <person name="Aerts A.L."/>
            <person name="Bahkali A.H."/>
            <person name="Beenen H.G."/>
            <person name="Chettri P."/>
            <person name="Cox M.P."/>
            <person name="Datema E."/>
            <person name="de Vries R.P."/>
            <person name="Dhillon B."/>
            <person name="Ganley A.R."/>
            <person name="Griffiths S.A."/>
            <person name="Guo Y."/>
            <person name="Hamelin R.C."/>
            <person name="Henrissat B."/>
            <person name="Kabir M.S."/>
            <person name="Jashni M.K."/>
            <person name="Kema G."/>
            <person name="Klaubauf S."/>
            <person name="Lapidus A."/>
            <person name="Levasseur A."/>
            <person name="Lindquist E."/>
            <person name="Mehrabi R."/>
            <person name="Ohm R.A."/>
            <person name="Owen T.J."/>
            <person name="Salamov A."/>
            <person name="Schwelm A."/>
            <person name="Schijlen E."/>
            <person name="Sun H."/>
            <person name="van den Burg H.A."/>
            <person name="van Ham R.C.H.J."/>
            <person name="Zhang S."/>
            <person name="Goodwin S.B."/>
            <person name="Grigoriev I.V."/>
            <person name="Collemare J."/>
            <person name="Bradshaw R.E."/>
        </authorList>
    </citation>
    <scope>NUCLEOTIDE SEQUENCE [LARGE SCALE GENOMIC DNA]</scope>
    <source>
        <strain evidence="6">NZE10 / CBS 128990</strain>
    </source>
</reference>
<dbReference type="GO" id="GO:0004497">
    <property type="term" value="F:monooxygenase activity"/>
    <property type="evidence" value="ECO:0007669"/>
    <property type="project" value="InterPro"/>
</dbReference>